<evidence type="ECO:0000313" key="9">
    <source>
        <dbReference type="EMBL" id="KIW04746.1"/>
    </source>
</evidence>
<evidence type="ECO:0000256" key="6">
    <source>
        <dbReference type="RuleBase" id="RU368080"/>
    </source>
</evidence>
<dbReference type="InterPro" id="IPR007240">
    <property type="entry name" value="Atg17"/>
</dbReference>
<dbReference type="AlphaFoldDB" id="A0A0D1XQ80"/>
<dbReference type="PANTHER" id="PTHR28005">
    <property type="entry name" value="AUTOPHAGY-RELATED PROTEIN 17"/>
    <property type="match status" value="1"/>
</dbReference>
<protein>
    <recommendedName>
        <fullName evidence="2 6">Autophagy-related protein 17</fullName>
    </recommendedName>
</protein>
<dbReference type="OrthoDB" id="1937984at2759"/>
<dbReference type="EMBL" id="KN847540">
    <property type="protein sequence ID" value="KIW04746.1"/>
    <property type="molecule type" value="Genomic_DNA"/>
</dbReference>
<dbReference type="GO" id="GO:0034727">
    <property type="term" value="P:piecemeal microautophagy of the nucleus"/>
    <property type="evidence" value="ECO:0007669"/>
    <property type="project" value="TreeGrafter"/>
</dbReference>
<keyword evidence="5" id="KW-0472">Membrane</keyword>
<name>A0A0D1XQ80_9PEZI</name>
<dbReference type="Pfam" id="PF04108">
    <property type="entry name" value="ATG17_like"/>
    <property type="match status" value="1"/>
</dbReference>
<dbReference type="Proteomes" id="UP000053259">
    <property type="component" value="Unassembled WGS sequence"/>
</dbReference>
<feature type="coiled-coil region" evidence="7">
    <location>
        <begin position="171"/>
        <end position="198"/>
    </location>
</feature>
<dbReference type="HOGENOM" id="CLU_028356_0_0_1"/>
<dbReference type="GeneID" id="27312447"/>
<dbReference type="InterPro" id="IPR045326">
    <property type="entry name" value="ATG17-like_dom"/>
</dbReference>
<accession>A0A0D1XQ80</accession>
<reference evidence="9 10" key="1">
    <citation type="submission" date="2015-01" db="EMBL/GenBank/DDBJ databases">
        <title>The Genome Sequence of Ochroconis gallopava CBS43764.</title>
        <authorList>
            <consortium name="The Broad Institute Genomics Platform"/>
            <person name="Cuomo C."/>
            <person name="de Hoog S."/>
            <person name="Gorbushina A."/>
            <person name="Stielow B."/>
            <person name="Teixiera M."/>
            <person name="Abouelleil A."/>
            <person name="Chapman S.B."/>
            <person name="Priest M."/>
            <person name="Young S.K."/>
            <person name="Wortman J."/>
            <person name="Nusbaum C."/>
            <person name="Birren B."/>
        </authorList>
    </citation>
    <scope>NUCLEOTIDE SEQUENCE [LARGE SCALE GENOMIC DNA]</scope>
    <source>
        <strain evidence="9 10">CBS 43764</strain>
    </source>
</reference>
<evidence type="ECO:0000256" key="7">
    <source>
        <dbReference type="SAM" id="Coils"/>
    </source>
</evidence>
<dbReference type="GO" id="GO:0030295">
    <property type="term" value="F:protein kinase activator activity"/>
    <property type="evidence" value="ECO:0007669"/>
    <property type="project" value="TreeGrafter"/>
</dbReference>
<evidence type="ECO:0000256" key="3">
    <source>
        <dbReference type="ARBA" id="ARBA00022490"/>
    </source>
</evidence>
<evidence type="ECO:0000256" key="2">
    <source>
        <dbReference type="ARBA" id="ARBA00013806"/>
    </source>
</evidence>
<evidence type="ECO:0000313" key="10">
    <source>
        <dbReference type="Proteomes" id="UP000053259"/>
    </source>
</evidence>
<feature type="domain" description="Autophagy protein ATG17-like" evidence="8">
    <location>
        <begin position="36"/>
        <end position="452"/>
    </location>
</feature>
<dbReference type="STRING" id="253628.A0A0D1XQ80"/>
<dbReference type="PANTHER" id="PTHR28005:SF1">
    <property type="entry name" value="AUTOPHAGY-RELATED PROTEIN 17"/>
    <property type="match status" value="1"/>
</dbReference>
<proteinExistence type="inferred from homology"/>
<dbReference type="GO" id="GO:0000422">
    <property type="term" value="P:autophagy of mitochondrion"/>
    <property type="evidence" value="ECO:0007669"/>
    <property type="project" value="TreeGrafter"/>
</dbReference>
<evidence type="ECO:0000259" key="8">
    <source>
        <dbReference type="Pfam" id="PF04108"/>
    </source>
</evidence>
<sequence length="505" mass="56887">MASTPLAPQSPSSSQGSFHEPNLEQLVEYLLASKRSLSSISLVWRAREIVESGRASLVENAALCARNAYVRRVLERQVECLEAIGYGATEIDTEGFEAFQDNKMLRLLVCGQATVQSLDAASSRLQKTLASLRSTPVEAALRPADNATKHLFDFVDEGGIHDLERSIKASIDRFEAARSTLAQTCEAFEEELERLHEIVLGENKDNVPTVVEKIDTPIPALFHQLESRATEVAGHLESLTRHYDLCVTALKHTEGGGEAITRNSTGEEQQTSALVGLGVDLGKVEDAPAQPISEEERKELLTVLCKDADEVEDVVADIRDILAEMEDNLYQITTYVESLRSLSSRLRDAMAFLKDIIGKLPVYISACAEFQRSWDEEKEFLHEKLDELEGLTDFYDGFEAAYDELLLEVERRRQVKRDMEKVIRAAMEELEALYQDDLHHRDSFRENQAEYIPSDLWPGLMNPPTRFKILPVDDAEDDVPNIKKSIIERAMKRVKERAKPFKRHA</sequence>
<keyword evidence="7" id="KW-0175">Coiled coil</keyword>
<keyword evidence="4 6" id="KW-0072">Autophagy</keyword>
<comment type="similarity">
    <text evidence="1 6">Belongs to the ATG17 family.</text>
</comment>
<dbReference type="GO" id="GO:1990316">
    <property type="term" value="C:Atg1/ULK1 kinase complex"/>
    <property type="evidence" value="ECO:0007669"/>
    <property type="project" value="TreeGrafter"/>
</dbReference>
<comment type="function">
    <text evidence="6">Autophagy-specific protein that functions in response to autophagy-inducing signals as a scaffold to recruit other ATG proteins to organize preautophagosomal structure (PAS) formation. Modulates the timing and magnitude of the autophagy response, such as the size of the sequestering vesicles. Plays particularly a role in pexophagy and nucleophagy.</text>
</comment>
<dbReference type="VEuPathDB" id="FungiDB:PV09_04474"/>
<dbReference type="GO" id="GO:0000045">
    <property type="term" value="P:autophagosome assembly"/>
    <property type="evidence" value="ECO:0007669"/>
    <property type="project" value="TreeGrafter"/>
</dbReference>
<keyword evidence="10" id="KW-1185">Reference proteome</keyword>
<keyword evidence="3 6" id="KW-0963">Cytoplasm</keyword>
<dbReference type="FunCoup" id="A0A0D1XQ80">
    <property type="interactions" value="142"/>
</dbReference>
<evidence type="ECO:0000256" key="4">
    <source>
        <dbReference type="ARBA" id="ARBA00023006"/>
    </source>
</evidence>
<dbReference type="InParanoid" id="A0A0D1XQ80"/>
<dbReference type="GO" id="GO:0034045">
    <property type="term" value="C:phagophore assembly site membrane"/>
    <property type="evidence" value="ECO:0007669"/>
    <property type="project" value="UniProtKB-SubCell"/>
</dbReference>
<comment type="subcellular location">
    <subcellularLocation>
        <location evidence="6">Cytoplasm</location>
    </subcellularLocation>
    <subcellularLocation>
        <location evidence="6">Preautophagosomal structure membrane</location>
        <topology evidence="6">Peripheral membrane protein</topology>
    </subcellularLocation>
</comment>
<dbReference type="GO" id="GO:0060090">
    <property type="term" value="F:molecular adaptor activity"/>
    <property type="evidence" value="ECO:0007669"/>
    <property type="project" value="TreeGrafter"/>
</dbReference>
<gene>
    <name evidence="9" type="ORF">PV09_04474</name>
</gene>
<dbReference type="RefSeq" id="XP_016214615.1">
    <property type="nucleotide sequence ID" value="XM_016357823.1"/>
</dbReference>
<evidence type="ECO:0000256" key="1">
    <source>
        <dbReference type="ARBA" id="ARBA00006259"/>
    </source>
</evidence>
<evidence type="ECO:0000256" key="5">
    <source>
        <dbReference type="ARBA" id="ARBA00023136"/>
    </source>
</evidence>
<organism evidence="9 10">
    <name type="scientific">Verruconis gallopava</name>
    <dbReference type="NCBI Taxonomy" id="253628"/>
    <lineage>
        <taxon>Eukaryota</taxon>
        <taxon>Fungi</taxon>
        <taxon>Dikarya</taxon>
        <taxon>Ascomycota</taxon>
        <taxon>Pezizomycotina</taxon>
        <taxon>Dothideomycetes</taxon>
        <taxon>Pleosporomycetidae</taxon>
        <taxon>Venturiales</taxon>
        <taxon>Sympoventuriaceae</taxon>
        <taxon>Verruconis</taxon>
    </lineage>
</organism>